<evidence type="ECO:0000313" key="2">
    <source>
        <dbReference type="Proteomes" id="UP001143910"/>
    </source>
</evidence>
<accession>A0ACC1NXW8</accession>
<protein>
    <submittedName>
        <fullName evidence="1">Uncharacterized protein</fullName>
    </submittedName>
</protein>
<evidence type="ECO:0000313" key="1">
    <source>
        <dbReference type="EMBL" id="KAJ2983633.1"/>
    </source>
</evidence>
<organism evidence="1 2">
    <name type="scientific">Zarea fungicola</name>
    <dbReference type="NCBI Taxonomy" id="93591"/>
    <lineage>
        <taxon>Eukaryota</taxon>
        <taxon>Fungi</taxon>
        <taxon>Dikarya</taxon>
        <taxon>Ascomycota</taxon>
        <taxon>Pezizomycotina</taxon>
        <taxon>Sordariomycetes</taxon>
        <taxon>Hypocreomycetidae</taxon>
        <taxon>Hypocreales</taxon>
        <taxon>Cordycipitaceae</taxon>
        <taxon>Zarea</taxon>
    </lineage>
</organism>
<gene>
    <name evidence="1" type="ORF">NQ176_g546</name>
</gene>
<reference evidence="1" key="1">
    <citation type="submission" date="2022-08" db="EMBL/GenBank/DDBJ databases">
        <title>Genome Sequence of Lecanicillium fungicola.</title>
        <authorList>
            <person name="Buettner E."/>
        </authorList>
    </citation>
    <scope>NUCLEOTIDE SEQUENCE</scope>
    <source>
        <strain evidence="1">Babe33</strain>
    </source>
</reference>
<dbReference type="Proteomes" id="UP001143910">
    <property type="component" value="Unassembled WGS sequence"/>
</dbReference>
<comment type="caution">
    <text evidence="1">The sequence shown here is derived from an EMBL/GenBank/DDBJ whole genome shotgun (WGS) entry which is preliminary data.</text>
</comment>
<keyword evidence="2" id="KW-1185">Reference proteome</keyword>
<sequence>MFVKDKGANFFVGCDGNAALCFRVNAKVAIVLGDPLCAPELYMSIIDEFALYRRKKGWDILIQAVGDEFVRQSRERNWPSLCAARELVLNPLTNPVIHCKAGKSGTRMLVQNRWLLHPEKGGMSLRAYIPNDGRNHDLERELTAVYDAWRHKRNTSGVRQLHSATYDIMAFPQLSLLIYTVDQKGAVNGVAALRRLASGGYHVDPFVNAPGSHKTTPDLLIFGALSLLNTMGVGYLSLGEEMLTENVESFGFSEQLQKRRRAASRWVLDRLPPRNKALFNHKYKPDPALESKLHSVFPSGEPGLRHSLAMMQFSNINIWSIILAEVCKWISSFFHFVSRTPNMKKLE</sequence>
<dbReference type="EMBL" id="JANJQO010000022">
    <property type="protein sequence ID" value="KAJ2983633.1"/>
    <property type="molecule type" value="Genomic_DNA"/>
</dbReference>
<proteinExistence type="predicted"/>
<name>A0ACC1NXW8_9HYPO</name>